<dbReference type="Pfam" id="PF02163">
    <property type="entry name" value="Peptidase_M50"/>
    <property type="match status" value="1"/>
</dbReference>
<comment type="cofactor">
    <cofactor evidence="1">
        <name>Zn(2+)</name>
        <dbReference type="ChEBI" id="CHEBI:29105"/>
    </cofactor>
</comment>
<keyword evidence="6 7" id="KW-0472">Membrane</keyword>
<proteinExistence type="inferred from homology"/>
<sequence>MMWEIVLFFLFIVPIVHLIHEMGHVLFAKLFGIKETEIVLGIGPEWFHFSHASIRYRVHYLVFLGGYSTNSREGVLSPVEVAFISLGGPLFNIASILMVLPLLSEYDFLLLHLFILFSSWVGLVNLVPFKMGNRRSDGWQIATSLYRLVKIRGNEN</sequence>
<comment type="caution">
    <text evidence="9">The sequence shown here is derived from an EMBL/GenBank/DDBJ whole genome shotgun (WGS) entry which is preliminary data.</text>
</comment>
<keyword evidence="10" id="KW-1185">Reference proteome</keyword>
<dbReference type="Proteomes" id="UP000737402">
    <property type="component" value="Unassembled WGS sequence"/>
</dbReference>
<dbReference type="GO" id="GO:0008233">
    <property type="term" value="F:peptidase activity"/>
    <property type="evidence" value="ECO:0007669"/>
    <property type="project" value="UniProtKB-KW"/>
</dbReference>
<accession>A0ABS2NUH6</accession>
<feature type="transmembrane region" description="Helical" evidence="7">
    <location>
        <begin position="81"/>
        <end position="103"/>
    </location>
</feature>
<keyword evidence="9" id="KW-0645">Protease</keyword>
<dbReference type="EMBL" id="JAFBED010000001">
    <property type="protein sequence ID" value="MBM7618188.1"/>
    <property type="molecule type" value="Genomic_DNA"/>
</dbReference>
<evidence type="ECO:0000313" key="10">
    <source>
        <dbReference type="Proteomes" id="UP000737402"/>
    </source>
</evidence>
<evidence type="ECO:0000256" key="1">
    <source>
        <dbReference type="ARBA" id="ARBA00001947"/>
    </source>
</evidence>
<keyword evidence="9" id="KW-0378">Hydrolase</keyword>
<keyword evidence="5 7" id="KW-1133">Transmembrane helix</keyword>
<comment type="subcellular location">
    <subcellularLocation>
        <location evidence="2">Membrane</location>
        <topology evidence="2">Multi-pass membrane protein</topology>
    </subcellularLocation>
</comment>
<evidence type="ECO:0000256" key="4">
    <source>
        <dbReference type="ARBA" id="ARBA00022692"/>
    </source>
</evidence>
<gene>
    <name evidence="9" type="ORF">JOC95_000030</name>
</gene>
<dbReference type="GO" id="GO:0006508">
    <property type="term" value="P:proteolysis"/>
    <property type="evidence" value="ECO:0007669"/>
    <property type="project" value="UniProtKB-KW"/>
</dbReference>
<feature type="domain" description="Peptidase M50" evidence="8">
    <location>
        <begin position="8"/>
        <end position="100"/>
    </location>
</feature>
<comment type="similarity">
    <text evidence="3">Belongs to the peptidase M50B family.</text>
</comment>
<reference evidence="9 10" key="1">
    <citation type="submission" date="2021-01" db="EMBL/GenBank/DDBJ databases">
        <title>Genomic Encyclopedia of Type Strains, Phase IV (KMG-IV): sequencing the most valuable type-strain genomes for metagenomic binning, comparative biology and taxonomic classification.</title>
        <authorList>
            <person name="Goeker M."/>
        </authorList>
    </citation>
    <scope>NUCLEOTIDE SEQUENCE [LARGE SCALE GENOMIC DNA]</scope>
    <source>
        <strain evidence="9 10">DSM 25879</strain>
    </source>
</reference>
<evidence type="ECO:0000259" key="8">
    <source>
        <dbReference type="Pfam" id="PF02163"/>
    </source>
</evidence>
<evidence type="ECO:0000256" key="2">
    <source>
        <dbReference type="ARBA" id="ARBA00004141"/>
    </source>
</evidence>
<evidence type="ECO:0000256" key="6">
    <source>
        <dbReference type="ARBA" id="ARBA00023136"/>
    </source>
</evidence>
<feature type="transmembrane region" description="Helical" evidence="7">
    <location>
        <begin position="6"/>
        <end position="27"/>
    </location>
</feature>
<keyword evidence="4 7" id="KW-0812">Transmembrane</keyword>
<name>A0ABS2NUH6_9BACI</name>
<evidence type="ECO:0000256" key="3">
    <source>
        <dbReference type="ARBA" id="ARBA00007931"/>
    </source>
</evidence>
<evidence type="ECO:0000256" key="7">
    <source>
        <dbReference type="SAM" id="Phobius"/>
    </source>
</evidence>
<protein>
    <submittedName>
        <fullName evidence="9">Membrane-associated protease RseP (Regulator of RpoE activity)</fullName>
    </submittedName>
</protein>
<organism evidence="9 10">
    <name type="scientific">Sutcliffiella tianshenii</name>
    <dbReference type="NCBI Taxonomy" id="1463404"/>
    <lineage>
        <taxon>Bacteria</taxon>
        <taxon>Bacillati</taxon>
        <taxon>Bacillota</taxon>
        <taxon>Bacilli</taxon>
        <taxon>Bacillales</taxon>
        <taxon>Bacillaceae</taxon>
        <taxon>Sutcliffiella</taxon>
    </lineage>
</organism>
<feature type="transmembrane region" description="Helical" evidence="7">
    <location>
        <begin position="109"/>
        <end position="127"/>
    </location>
</feature>
<evidence type="ECO:0000256" key="5">
    <source>
        <dbReference type="ARBA" id="ARBA00022989"/>
    </source>
</evidence>
<dbReference type="InterPro" id="IPR008915">
    <property type="entry name" value="Peptidase_M50"/>
</dbReference>
<evidence type="ECO:0000313" key="9">
    <source>
        <dbReference type="EMBL" id="MBM7618188.1"/>
    </source>
</evidence>